<dbReference type="PANTHER" id="PTHR11999">
    <property type="entry name" value="GROUP II PYRIDOXAL-5-PHOSPHATE DECARBOXYLASE"/>
    <property type="match status" value="1"/>
</dbReference>
<dbReference type="InterPro" id="IPR010977">
    <property type="entry name" value="Aromatic_deC"/>
</dbReference>
<dbReference type="GO" id="GO:0019752">
    <property type="term" value="P:carboxylic acid metabolic process"/>
    <property type="evidence" value="ECO:0007669"/>
    <property type="project" value="InterPro"/>
</dbReference>
<keyword evidence="5 7" id="KW-0456">Lyase</keyword>
<evidence type="ECO:0000256" key="1">
    <source>
        <dbReference type="ARBA" id="ARBA00001933"/>
    </source>
</evidence>
<dbReference type="PANTHER" id="PTHR11999:SF70">
    <property type="entry name" value="MIP05841P"/>
    <property type="match status" value="1"/>
</dbReference>
<dbReference type="Gene3D" id="3.90.1150.10">
    <property type="entry name" value="Aspartate Aminotransferase, domain 1"/>
    <property type="match status" value="1"/>
</dbReference>
<evidence type="ECO:0000256" key="5">
    <source>
        <dbReference type="ARBA" id="ARBA00023239"/>
    </source>
</evidence>
<dbReference type="InterPro" id="IPR015421">
    <property type="entry name" value="PyrdxlP-dep_Trfase_major"/>
</dbReference>
<organism evidence="8 9">
    <name type="scientific">Myxococcus xanthus</name>
    <dbReference type="NCBI Taxonomy" id="34"/>
    <lineage>
        <taxon>Bacteria</taxon>
        <taxon>Pseudomonadati</taxon>
        <taxon>Myxococcota</taxon>
        <taxon>Myxococcia</taxon>
        <taxon>Myxococcales</taxon>
        <taxon>Cystobacterineae</taxon>
        <taxon>Myxococcaceae</taxon>
        <taxon>Myxococcus</taxon>
    </lineage>
</organism>
<accession>A0AAE6G1P2</accession>
<dbReference type="PRINTS" id="PR00800">
    <property type="entry name" value="YHDCRBOXLASE"/>
</dbReference>
<evidence type="ECO:0000313" key="8">
    <source>
        <dbReference type="EMBL" id="QDE69274.1"/>
    </source>
</evidence>
<sequence length="512" mass="55175">MTEGADAKGRPRAAGMSAAEFRELGHRLVDQLGDFLAALPEQPVRAEDSAPRIRALLDADAFPEQGMAPGVALERAFTLLREHAVSTAHPRFWAYIMGSPSPLGALADLLASVINPPVTSYPTCAITVSLEAQTVRWLARLVGFPTDCGGLFLGGGSLANLVAMRAALHDKAGWDVRAEGVRGPAGAPLCLYASAESHTSIVSAANLCGLGSNAVRKVDTDRSGRMRFSSLAQRLAADRKAGLRPFMVAATAGTTGTGAVDPLPDISALCQEEGLWFHVDGAYGALAVLSPDAPLELQALRLADSLVVDPHKWMYLPADVGCLLTRNRRVLYDTFHQGASYYADSDEQLLLGGPETLQLRDLGPQTTRSLRALKVRLCLQHEGRAGYARMISDDIRLARRLYACVEAEPELEPLTHGLSITTFRFIPADLEPQAEAHRDYLNTLNKALLKRLQRGGAAYPSHTDVEGQAALRVCIVNNNTTLADIERLPSLVRRLGTEVDAELRPGRQNRTA</sequence>
<dbReference type="GO" id="GO:0016831">
    <property type="term" value="F:carboxy-lyase activity"/>
    <property type="evidence" value="ECO:0007669"/>
    <property type="project" value="UniProtKB-KW"/>
</dbReference>
<dbReference type="InterPro" id="IPR002129">
    <property type="entry name" value="PyrdxlP-dep_de-COase"/>
</dbReference>
<dbReference type="Gene3D" id="1.20.1340.10">
    <property type="entry name" value="dopa decarboxylase, N-terminal domain"/>
    <property type="match status" value="1"/>
</dbReference>
<dbReference type="InterPro" id="IPR015424">
    <property type="entry name" value="PyrdxlP-dep_Trfase"/>
</dbReference>
<dbReference type="AlphaFoldDB" id="A0AAE6G1P2"/>
<proteinExistence type="inferred from homology"/>
<dbReference type="GO" id="GO:0030170">
    <property type="term" value="F:pyridoxal phosphate binding"/>
    <property type="evidence" value="ECO:0007669"/>
    <property type="project" value="InterPro"/>
</dbReference>
<comment type="cofactor">
    <cofactor evidence="1 6 7">
        <name>pyridoxal 5'-phosphate</name>
        <dbReference type="ChEBI" id="CHEBI:597326"/>
    </cofactor>
</comment>
<comment type="similarity">
    <text evidence="2 7">Belongs to the group II decarboxylase family.</text>
</comment>
<evidence type="ECO:0000256" key="7">
    <source>
        <dbReference type="RuleBase" id="RU000382"/>
    </source>
</evidence>
<dbReference type="InterPro" id="IPR015422">
    <property type="entry name" value="PyrdxlP-dep_Trfase_small"/>
</dbReference>
<dbReference type="EMBL" id="CP017174">
    <property type="protein sequence ID" value="QDE69274.1"/>
    <property type="molecule type" value="Genomic_DNA"/>
</dbReference>
<keyword evidence="4 6" id="KW-0663">Pyridoxal phosphate</keyword>
<feature type="modified residue" description="N6-(pyridoxal phosphate)lysine" evidence="6">
    <location>
        <position position="312"/>
    </location>
</feature>
<protein>
    <submittedName>
        <fullName evidence="8">Pyridoxal-dependent decarboxylase</fullName>
    </submittedName>
</protein>
<dbReference type="Proteomes" id="UP000320179">
    <property type="component" value="Chromosome"/>
</dbReference>
<keyword evidence="3" id="KW-0210">Decarboxylase</keyword>
<name>A0AAE6G1P2_MYXXA</name>
<evidence type="ECO:0000256" key="6">
    <source>
        <dbReference type="PIRSR" id="PIRSR602129-50"/>
    </source>
</evidence>
<evidence type="ECO:0000256" key="3">
    <source>
        <dbReference type="ARBA" id="ARBA00022793"/>
    </source>
</evidence>
<dbReference type="GO" id="GO:0006520">
    <property type="term" value="P:amino acid metabolic process"/>
    <property type="evidence" value="ECO:0007669"/>
    <property type="project" value="InterPro"/>
</dbReference>
<reference evidence="8 9" key="1">
    <citation type="journal article" date="2019" name="Science">
        <title>Social genes are selection hotspots in kin groups of a soil microbe.</title>
        <authorList>
            <person name="Wielgoss S."/>
            <person name="Wolfensberger R."/>
            <person name="Sun L."/>
            <person name="Fiegna F."/>
            <person name="Velicer G.J."/>
        </authorList>
    </citation>
    <scope>NUCLEOTIDE SEQUENCE [LARGE SCALE GENOMIC DNA]</scope>
    <source>
        <strain evidence="8 9">MC3.5.9c15</strain>
    </source>
</reference>
<dbReference type="Pfam" id="PF00282">
    <property type="entry name" value="Pyridoxal_deC"/>
    <property type="match status" value="1"/>
</dbReference>
<dbReference type="Gene3D" id="3.40.640.10">
    <property type="entry name" value="Type I PLP-dependent aspartate aminotransferase-like (Major domain)"/>
    <property type="match status" value="1"/>
</dbReference>
<evidence type="ECO:0000256" key="4">
    <source>
        <dbReference type="ARBA" id="ARBA00022898"/>
    </source>
</evidence>
<dbReference type="RefSeq" id="WP_140792777.1">
    <property type="nucleotide sequence ID" value="NZ_CP017169.1"/>
</dbReference>
<dbReference type="SUPFAM" id="SSF53383">
    <property type="entry name" value="PLP-dependent transferases"/>
    <property type="match status" value="1"/>
</dbReference>
<evidence type="ECO:0000313" key="9">
    <source>
        <dbReference type="Proteomes" id="UP000320179"/>
    </source>
</evidence>
<gene>
    <name evidence="8" type="ORF">BHS09_21120</name>
</gene>
<evidence type="ECO:0000256" key="2">
    <source>
        <dbReference type="ARBA" id="ARBA00009533"/>
    </source>
</evidence>